<comment type="similarity">
    <text evidence="3">Belongs to the acetyltransferase family. RimJ subfamily.</text>
</comment>
<proteinExistence type="inferred from homology"/>
<dbReference type="InterPro" id="IPR051531">
    <property type="entry name" value="N-acetyltransferase"/>
</dbReference>
<keyword evidence="6" id="KW-1185">Reference proteome</keyword>
<dbReference type="PANTHER" id="PTHR43792:SF8">
    <property type="entry name" value="[RIBOSOMAL PROTEIN US5]-ALANINE N-ACETYLTRANSFERASE"/>
    <property type="match status" value="1"/>
</dbReference>
<dbReference type="PROSITE" id="PS51186">
    <property type="entry name" value="GNAT"/>
    <property type="match status" value="1"/>
</dbReference>
<gene>
    <name evidence="5" type="ORF">MXMO3_02767</name>
</gene>
<organism evidence="5 6">
    <name type="scientific">Maritalea myrionectae</name>
    <dbReference type="NCBI Taxonomy" id="454601"/>
    <lineage>
        <taxon>Bacteria</taxon>
        <taxon>Pseudomonadati</taxon>
        <taxon>Pseudomonadota</taxon>
        <taxon>Alphaproteobacteria</taxon>
        <taxon>Hyphomicrobiales</taxon>
        <taxon>Devosiaceae</taxon>
        <taxon>Maritalea</taxon>
    </lineage>
</organism>
<dbReference type="EMBL" id="CP021330">
    <property type="protein sequence ID" value="AVX05278.1"/>
    <property type="molecule type" value="Genomic_DNA"/>
</dbReference>
<dbReference type="GO" id="GO:0008999">
    <property type="term" value="F:protein-N-terminal-alanine acetyltransferase activity"/>
    <property type="evidence" value="ECO:0007669"/>
    <property type="project" value="TreeGrafter"/>
</dbReference>
<dbReference type="KEGG" id="mmyr:MXMO3_02767"/>
<dbReference type="AlphaFoldDB" id="A0A2R4MGW7"/>
<evidence type="ECO:0000259" key="4">
    <source>
        <dbReference type="PROSITE" id="PS51186"/>
    </source>
</evidence>
<evidence type="ECO:0000313" key="5">
    <source>
        <dbReference type="EMBL" id="AVX05278.1"/>
    </source>
</evidence>
<dbReference type="SUPFAM" id="SSF55729">
    <property type="entry name" value="Acyl-CoA N-acyltransferases (Nat)"/>
    <property type="match status" value="1"/>
</dbReference>
<dbReference type="InterPro" id="IPR016181">
    <property type="entry name" value="Acyl_CoA_acyltransferase"/>
</dbReference>
<reference evidence="5 6" key="1">
    <citation type="submission" date="2017-05" db="EMBL/GenBank/DDBJ databases">
        <title>Genome Analysis of Maritalea myrionectae HL2708#5.</title>
        <authorList>
            <consortium name="Cotde Inc.-PKNU"/>
            <person name="Jang D."/>
            <person name="Oh H.-M."/>
        </authorList>
    </citation>
    <scope>NUCLEOTIDE SEQUENCE [LARGE SCALE GENOMIC DNA]</scope>
    <source>
        <strain evidence="5 6">HL2708#5</strain>
    </source>
</reference>
<evidence type="ECO:0000256" key="1">
    <source>
        <dbReference type="ARBA" id="ARBA00022679"/>
    </source>
</evidence>
<keyword evidence="1 5" id="KW-0808">Transferase</keyword>
<dbReference type="InterPro" id="IPR000182">
    <property type="entry name" value="GNAT_dom"/>
</dbReference>
<evidence type="ECO:0000256" key="2">
    <source>
        <dbReference type="ARBA" id="ARBA00023315"/>
    </source>
</evidence>
<dbReference type="STRING" id="1122213.GCA_000423365_00402"/>
<evidence type="ECO:0000313" key="6">
    <source>
        <dbReference type="Proteomes" id="UP000258927"/>
    </source>
</evidence>
<protein>
    <submittedName>
        <fullName evidence="5">Ribosomal-protein-alanine N-acetyltransferase</fullName>
    </submittedName>
</protein>
<sequence length="198" mass="22745">MIGRLFSLNNFTPLETERLSLRLPTLEDYPQWVEVRAASQSFLKPYEPTWGETELARFSFRHRVKKARADAAADKAYAFLIFEKGENPQLVGGLNLSNIRRRVAQAGTLGYWVSVDQINKGIMTEAVARVLPFIFDELRLHRAEAACLVDNHRSMRVLEKNGFAREGQAEGYLKIDGKWQDHVLFGLTKERYQTRLTT</sequence>
<dbReference type="Gene3D" id="3.40.630.30">
    <property type="match status" value="1"/>
</dbReference>
<dbReference type="Proteomes" id="UP000258927">
    <property type="component" value="Chromosome"/>
</dbReference>
<dbReference type="Pfam" id="PF13302">
    <property type="entry name" value="Acetyltransf_3"/>
    <property type="match status" value="1"/>
</dbReference>
<accession>A0A2R4MGW7</accession>
<evidence type="ECO:0000256" key="3">
    <source>
        <dbReference type="ARBA" id="ARBA00038502"/>
    </source>
</evidence>
<dbReference type="RefSeq" id="WP_117396229.1">
    <property type="nucleotide sequence ID" value="NZ_CP021330.1"/>
</dbReference>
<name>A0A2R4MGW7_9HYPH</name>
<keyword evidence="2" id="KW-0012">Acyltransferase</keyword>
<feature type="domain" description="N-acetyltransferase" evidence="4">
    <location>
        <begin position="19"/>
        <end position="190"/>
    </location>
</feature>
<dbReference type="PANTHER" id="PTHR43792">
    <property type="entry name" value="GNAT FAMILY, PUTATIVE (AFU_ORTHOLOGUE AFUA_3G00765)-RELATED-RELATED"/>
    <property type="match status" value="1"/>
</dbReference>
<dbReference type="GO" id="GO:0005737">
    <property type="term" value="C:cytoplasm"/>
    <property type="evidence" value="ECO:0007669"/>
    <property type="project" value="TreeGrafter"/>
</dbReference>